<dbReference type="PANTHER" id="PTHR10472">
    <property type="entry name" value="D-TYROSYL-TRNA TYR DEACYLASE"/>
    <property type="match status" value="1"/>
</dbReference>
<organism evidence="7 8">
    <name type="scientific">Eimeria tenella</name>
    <name type="common">Coccidian parasite</name>
    <dbReference type="NCBI Taxonomy" id="5802"/>
    <lineage>
        <taxon>Eukaryota</taxon>
        <taxon>Sar</taxon>
        <taxon>Alveolata</taxon>
        <taxon>Apicomplexa</taxon>
        <taxon>Conoidasida</taxon>
        <taxon>Coccidia</taxon>
        <taxon>Eucoccidiorida</taxon>
        <taxon>Eimeriorina</taxon>
        <taxon>Eimeriidae</taxon>
        <taxon>Eimeria</taxon>
    </lineage>
</organism>
<sequence>MKLILQRVEGAAVKVAETGEEVARIGKGLICLLGIGKHDHKADVDYGVKKCLGTRLWEDSSGKPWQKSVVDMGYELLLVSNFTLQAQTKKGFQPDFSAAMPPDKARPVYESFLENLRTGYKPSKVQCGQFQTRMRVEIHNDGPVTLTIDTQTLQLNRGPAPTSPTSPPNQKQDKAKRTYSDPSVNEANEIC</sequence>
<dbReference type="GO" id="GO:0000049">
    <property type="term" value="F:tRNA binding"/>
    <property type="evidence" value="ECO:0007669"/>
    <property type="project" value="UniProtKB-KW"/>
</dbReference>
<keyword evidence="5" id="KW-0963">Cytoplasm</keyword>
<dbReference type="Pfam" id="PF02580">
    <property type="entry name" value="Tyr_Deacylase"/>
    <property type="match status" value="1"/>
</dbReference>
<evidence type="ECO:0000256" key="3">
    <source>
        <dbReference type="ARBA" id="ARBA00047676"/>
    </source>
</evidence>
<feature type="region of interest" description="Disordered" evidence="6">
    <location>
        <begin position="155"/>
        <end position="191"/>
    </location>
</feature>
<dbReference type="OrthoDB" id="275783at2759"/>
<dbReference type="RefSeq" id="XP_013234074.1">
    <property type="nucleotide sequence ID" value="XM_013378620.1"/>
</dbReference>
<reference evidence="7" key="2">
    <citation type="submission" date="2013-10" db="EMBL/GenBank/DDBJ databases">
        <authorList>
            <person name="Aslett M."/>
        </authorList>
    </citation>
    <scope>NUCLEOTIDE SEQUENCE [LARGE SCALE GENOMIC DNA]</scope>
    <source>
        <strain evidence="7">Houghton</strain>
    </source>
</reference>
<evidence type="ECO:0000313" key="8">
    <source>
        <dbReference type="Proteomes" id="UP000030747"/>
    </source>
</evidence>
<reference evidence="7" key="1">
    <citation type="submission" date="2013-10" db="EMBL/GenBank/DDBJ databases">
        <title>Genomic analysis of the causative agents of coccidiosis in chickens.</title>
        <authorList>
            <person name="Reid A.J."/>
            <person name="Blake D."/>
            <person name="Billington K."/>
            <person name="Browne H."/>
            <person name="Dunn M."/>
            <person name="Hung S."/>
            <person name="Kawahara F."/>
            <person name="Miranda-Saavedra D."/>
            <person name="Mourier T."/>
            <person name="Nagra H."/>
            <person name="Otto T.D."/>
            <person name="Rawlings N."/>
            <person name="Sanchez A."/>
            <person name="Sanders M."/>
            <person name="Subramaniam C."/>
            <person name="Tay Y."/>
            <person name="Dear P."/>
            <person name="Doerig C."/>
            <person name="Gruber A."/>
            <person name="Parkinson J."/>
            <person name="Shirley M."/>
            <person name="Wan K.L."/>
            <person name="Berriman M."/>
            <person name="Tomley F."/>
            <person name="Pain A."/>
        </authorList>
    </citation>
    <scope>NUCLEOTIDE SEQUENCE [LARGE SCALE GENOMIC DNA]</scope>
    <source>
        <strain evidence="7">Houghton</strain>
    </source>
</reference>
<gene>
    <name evidence="7" type="ORF">ETH_00002290</name>
</gene>
<dbReference type="Gene3D" id="3.50.80.10">
    <property type="entry name" value="D-tyrosyl-tRNA(Tyr) deacylase"/>
    <property type="match status" value="1"/>
</dbReference>
<feature type="compositionally biased region" description="Polar residues" evidence="6">
    <location>
        <begin position="180"/>
        <end position="191"/>
    </location>
</feature>
<evidence type="ECO:0000256" key="5">
    <source>
        <dbReference type="RuleBase" id="RU003470"/>
    </source>
</evidence>
<dbReference type="InterPro" id="IPR023509">
    <property type="entry name" value="DTD-like_sf"/>
</dbReference>
<keyword evidence="7" id="KW-0436">Ligase</keyword>
<dbReference type="GO" id="GO:0005737">
    <property type="term" value="C:cytoplasm"/>
    <property type="evidence" value="ECO:0007669"/>
    <property type="project" value="UniProtKB-SubCell"/>
</dbReference>
<keyword evidence="7" id="KW-0030">Aminoacyl-tRNA synthetase</keyword>
<keyword evidence="5" id="KW-0378">Hydrolase</keyword>
<dbReference type="GO" id="GO:0106026">
    <property type="term" value="F:Gly-tRNA(Ala) deacylase activity"/>
    <property type="evidence" value="ECO:0007669"/>
    <property type="project" value="RHEA"/>
</dbReference>
<dbReference type="FunFam" id="3.50.80.10:FF:000001">
    <property type="entry name" value="D-aminoacyl-tRNA deacylase"/>
    <property type="match status" value="1"/>
</dbReference>
<name>U6L3X3_EIMTE</name>
<dbReference type="EMBL" id="HG675759">
    <property type="protein sequence ID" value="CDJ43324.1"/>
    <property type="molecule type" value="Genomic_DNA"/>
</dbReference>
<dbReference type="InterPro" id="IPR003732">
    <property type="entry name" value="Daa-tRNA_deacyls_DTD"/>
</dbReference>
<dbReference type="Proteomes" id="UP000030747">
    <property type="component" value="Unassembled WGS sequence"/>
</dbReference>
<dbReference type="SUPFAM" id="SSF69500">
    <property type="entry name" value="DTD-like"/>
    <property type="match status" value="1"/>
</dbReference>
<protein>
    <recommendedName>
        <fullName evidence="2 5">D-aminoacyl-tRNA deacylase</fullName>
        <ecNumber evidence="2 5">3.1.1.96</ecNumber>
    </recommendedName>
</protein>
<keyword evidence="5" id="KW-0694">RNA-binding</keyword>
<dbReference type="GO" id="GO:0051500">
    <property type="term" value="F:D-tyrosyl-tRNA(Tyr) deacylase activity"/>
    <property type="evidence" value="ECO:0007669"/>
    <property type="project" value="TreeGrafter"/>
</dbReference>
<dbReference type="VEuPathDB" id="ToxoDB:ETH_00002290"/>
<comment type="catalytic activity">
    <reaction evidence="3">
        <text>glycyl-tRNA(Ala) + H2O = tRNA(Ala) + glycine + H(+)</text>
        <dbReference type="Rhea" id="RHEA:53744"/>
        <dbReference type="Rhea" id="RHEA-COMP:9657"/>
        <dbReference type="Rhea" id="RHEA-COMP:13640"/>
        <dbReference type="ChEBI" id="CHEBI:15377"/>
        <dbReference type="ChEBI" id="CHEBI:15378"/>
        <dbReference type="ChEBI" id="CHEBI:57305"/>
        <dbReference type="ChEBI" id="CHEBI:78442"/>
        <dbReference type="ChEBI" id="CHEBI:78522"/>
        <dbReference type="EC" id="3.1.1.96"/>
    </reaction>
</comment>
<comment type="subcellular location">
    <subcellularLocation>
        <location evidence="5">Cytoplasm</location>
    </subcellularLocation>
</comment>
<dbReference type="EC" id="3.1.1.96" evidence="2 5"/>
<dbReference type="PANTHER" id="PTHR10472:SF5">
    <property type="entry name" value="D-AMINOACYL-TRNA DEACYLASE 1"/>
    <property type="match status" value="1"/>
</dbReference>
<evidence type="ECO:0000256" key="1">
    <source>
        <dbReference type="ARBA" id="ARBA00009673"/>
    </source>
</evidence>
<accession>U6L3X3</accession>
<dbReference type="NCBIfam" id="TIGR00256">
    <property type="entry name" value="D-aminoacyl-tRNA deacylase"/>
    <property type="match status" value="1"/>
</dbReference>
<keyword evidence="8" id="KW-1185">Reference proteome</keyword>
<comment type="catalytic activity">
    <reaction evidence="4">
        <text>a D-aminoacyl-tRNA + H2O = a tRNA + a D-alpha-amino acid + H(+)</text>
        <dbReference type="Rhea" id="RHEA:13953"/>
        <dbReference type="Rhea" id="RHEA-COMP:10123"/>
        <dbReference type="Rhea" id="RHEA-COMP:10124"/>
        <dbReference type="ChEBI" id="CHEBI:15377"/>
        <dbReference type="ChEBI" id="CHEBI:15378"/>
        <dbReference type="ChEBI" id="CHEBI:59871"/>
        <dbReference type="ChEBI" id="CHEBI:78442"/>
        <dbReference type="ChEBI" id="CHEBI:79333"/>
        <dbReference type="EC" id="3.1.1.96"/>
    </reaction>
</comment>
<dbReference type="OMA" id="VFGADMK"/>
<dbReference type="VEuPathDB" id="ToxoDB:ETH2_1018000"/>
<keyword evidence="5" id="KW-0820">tRNA-binding</keyword>
<evidence type="ECO:0000256" key="6">
    <source>
        <dbReference type="SAM" id="MobiDB-lite"/>
    </source>
</evidence>
<dbReference type="AlphaFoldDB" id="U6L3X3"/>
<dbReference type="GO" id="GO:0004812">
    <property type="term" value="F:aminoacyl-tRNA ligase activity"/>
    <property type="evidence" value="ECO:0007669"/>
    <property type="project" value="UniProtKB-KW"/>
</dbReference>
<dbReference type="GeneID" id="25249673"/>
<proteinExistence type="inferred from homology"/>
<evidence type="ECO:0000256" key="4">
    <source>
        <dbReference type="ARBA" id="ARBA00048018"/>
    </source>
</evidence>
<evidence type="ECO:0000313" key="7">
    <source>
        <dbReference type="EMBL" id="CDJ43324.1"/>
    </source>
</evidence>
<evidence type="ECO:0000256" key="2">
    <source>
        <dbReference type="ARBA" id="ARBA00013056"/>
    </source>
</evidence>
<comment type="similarity">
    <text evidence="1 5">Belongs to the DTD family.</text>
</comment>